<proteinExistence type="predicted"/>
<dbReference type="RefSeq" id="WP_015247301.1">
    <property type="nucleotide sequence ID" value="NC_019892.1"/>
</dbReference>
<sequence length="347" mass="36018">MGATVPRHALIFRVHRLALAGMTGAWLVAGMLCAGPARAGEPGGALAGSSPSPKQPPQANASLPVSAARRSPHQAYLFFSGSKRPPQHPAGAEKGQTAAGPLVEAQRPAYLFFTPGKKTPPITPAPVDERRPSYRFFTPEKKKTAQTPTTAPATGQVPPGPPPTPGSGLDPSSKRPALALKAAVAGDGLPLTPPQPRLLFFAPKRGAANANAGHSPATNQTARPEGRKPTMLAAIERVPVRLPGTPAQNRNPPPYLIFQPKPKPVRDRLSPAPKANGTSSSATTPPRQGGTAVARTPWPAARREFPGFDLVPTLTLADLPRLRFAPITAPAVGSGSGGGNQPAPRLR</sequence>
<evidence type="ECO:0000313" key="2">
    <source>
        <dbReference type="EMBL" id="AGA28169.1"/>
    </source>
</evidence>
<organism evidence="2 3">
    <name type="scientific">Singulisphaera acidiphila (strain ATCC BAA-1392 / DSM 18658 / VKM B-2454 / MOB10)</name>
    <dbReference type="NCBI Taxonomy" id="886293"/>
    <lineage>
        <taxon>Bacteria</taxon>
        <taxon>Pseudomonadati</taxon>
        <taxon>Planctomycetota</taxon>
        <taxon>Planctomycetia</taxon>
        <taxon>Isosphaerales</taxon>
        <taxon>Isosphaeraceae</taxon>
        <taxon>Singulisphaera</taxon>
    </lineage>
</organism>
<feature type="compositionally biased region" description="Polar residues" evidence="1">
    <location>
        <begin position="49"/>
        <end position="63"/>
    </location>
</feature>
<feature type="region of interest" description="Disordered" evidence="1">
    <location>
        <begin position="137"/>
        <end position="174"/>
    </location>
</feature>
<name>L0DFL2_SINAD</name>
<dbReference type="KEGG" id="saci:Sinac_3941"/>
<dbReference type="HOGENOM" id="CLU_799001_0_0_0"/>
<protein>
    <submittedName>
        <fullName evidence="2">Uncharacterized protein</fullName>
    </submittedName>
</protein>
<feature type="compositionally biased region" description="Polar residues" evidence="1">
    <location>
        <begin position="276"/>
        <end position="286"/>
    </location>
</feature>
<dbReference type="Proteomes" id="UP000010798">
    <property type="component" value="Chromosome"/>
</dbReference>
<accession>L0DFL2</accession>
<gene>
    <name evidence="2" type="ordered locus">Sinac_3941</name>
</gene>
<evidence type="ECO:0000313" key="3">
    <source>
        <dbReference type="Proteomes" id="UP000010798"/>
    </source>
</evidence>
<keyword evidence="3" id="KW-1185">Reference proteome</keyword>
<dbReference type="EMBL" id="CP003364">
    <property type="protein sequence ID" value="AGA28169.1"/>
    <property type="molecule type" value="Genomic_DNA"/>
</dbReference>
<feature type="compositionally biased region" description="Low complexity" evidence="1">
    <location>
        <begin position="145"/>
        <end position="157"/>
    </location>
</feature>
<evidence type="ECO:0000256" key="1">
    <source>
        <dbReference type="SAM" id="MobiDB-lite"/>
    </source>
</evidence>
<feature type="region of interest" description="Disordered" evidence="1">
    <location>
        <begin position="239"/>
        <end position="295"/>
    </location>
</feature>
<reference evidence="2 3" key="1">
    <citation type="submission" date="2012-02" db="EMBL/GenBank/DDBJ databases">
        <title>Complete sequence of chromosome of Singulisphaera acidiphila DSM 18658.</title>
        <authorList>
            <consortium name="US DOE Joint Genome Institute (JGI-PGF)"/>
            <person name="Lucas S."/>
            <person name="Copeland A."/>
            <person name="Lapidus A."/>
            <person name="Glavina del Rio T."/>
            <person name="Dalin E."/>
            <person name="Tice H."/>
            <person name="Bruce D."/>
            <person name="Goodwin L."/>
            <person name="Pitluck S."/>
            <person name="Peters L."/>
            <person name="Ovchinnikova G."/>
            <person name="Chertkov O."/>
            <person name="Kyrpides N."/>
            <person name="Mavromatis K."/>
            <person name="Ivanova N."/>
            <person name="Brettin T."/>
            <person name="Detter J.C."/>
            <person name="Han C."/>
            <person name="Larimer F."/>
            <person name="Land M."/>
            <person name="Hauser L."/>
            <person name="Markowitz V."/>
            <person name="Cheng J.-F."/>
            <person name="Hugenholtz P."/>
            <person name="Woyke T."/>
            <person name="Wu D."/>
            <person name="Tindall B."/>
            <person name="Pomrenke H."/>
            <person name="Brambilla E."/>
            <person name="Klenk H.-P."/>
            <person name="Eisen J.A."/>
        </authorList>
    </citation>
    <scope>NUCLEOTIDE SEQUENCE [LARGE SCALE GENOMIC DNA]</scope>
    <source>
        <strain evidence="3">ATCC BAA-1392 / DSM 18658 / VKM B-2454 / MOB10</strain>
    </source>
</reference>
<dbReference type="AlphaFoldDB" id="L0DFL2"/>
<feature type="region of interest" description="Disordered" evidence="1">
    <location>
        <begin position="40"/>
        <end position="67"/>
    </location>
</feature>
<feature type="region of interest" description="Disordered" evidence="1">
    <location>
        <begin position="325"/>
        <end position="347"/>
    </location>
</feature>